<keyword evidence="3" id="KW-1185">Reference proteome</keyword>
<dbReference type="InterPro" id="IPR032710">
    <property type="entry name" value="NTF2-like_dom_sf"/>
</dbReference>
<evidence type="ECO:0000313" key="2">
    <source>
        <dbReference type="EMBL" id="GAA4002183.1"/>
    </source>
</evidence>
<dbReference type="SUPFAM" id="SSF54427">
    <property type="entry name" value="NTF2-like"/>
    <property type="match status" value="1"/>
</dbReference>
<dbReference type="InterPro" id="IPR037401">
    <property type="entry name" value="SnoaL-like"/>
</dbReference>
<dbReference type="Pfam" id="PF13577">
    <property type="entry name" value="SnoaL_4"/>
    <property type="match status" value="1"/>
</dbReference>
<dbReference type="Gene3D" id="3.10.450.50">
    <property type="match status" value="1"/>
</dbReference>
<name>A0ABP7RU82_9BURK</name>
<proteinExistence type="predicted"/>
<dbReference type="RefSeq" id="WP_344869835.1">
    <property type="nucleotide sequence ID" value="NZ_BAABBP010000030.1"/>
</dbReference>
<protein>
    <submittedName>
        <fullName evidence="2">Nuclear transport factor 2 family protein</fullName>
    </submittedName>
</protein>
<comment type="caution">
    <text evidence="2">The sequence shown here is derived from an EMBL/GenBank/DDBJ whole genome shotgun (WGS) entry which is preliminary data.</text>
</comment>
<dbReference type="Proteomes" id="UP001501627">
    <property type="component" value="Unassembled WGS sequence"/>
</dbReference>
<gene>
    <name evidence="2" type="ORF">GCM10022279_27620</name>
</gene>
<dbReference type="EMBL" id="BAABBP010000030">
    <property type="protein sequence ID" value="GAA4002183.1"/>
    <property type="molecule type" value="Genomic_DNA"/>
</dbReference>
<feature type="domain" description="SnoaL-like" evidence="1">
    <location>
        <begin position="6"/>
        <end position="131"/>
    </location>
</feature>
<reference evidence="3" key="1">
    <citation type="journal article" date="2019" name="Int. J. Syst. Evol. Microbiol.">
        <title>The Global Catalogue of Microorganisms (GCM) 10K type strain sequencing project: providing services to taxonomists for standard genome sequencing and annotation.</title>
        <authorList>
            <consortium name="The Broad Institute Genomics Platform"/>
            <consortium name="The Broad Institute Genome Sequencing Center for Infectious Disease"/>
            <person name="Wu L."/>
            <person name="Ma J."/>
        </authorList>
    </citation>
    <scope>NUCLEOTIDE SEQUENCE [LARGE SCALE GENOMIC DNA]</scope>
    <source>
        <strain evidence="3">JCM 17561</strain>
    </source>
</reference>
<organism evidence="2 3">
    <name type="scientific">Comamonas faecalis</name>
    <dbReference type="NCBI Taxonomy" id="1387849"/>
    <lineage>
        <taxon>Bacteria</taxon>
        <taxon>Pseudomonadati</taxon>
        <taxon>Pseudomonadota</taxon>
        <taxon>Betaproteobacteria</taxon>
        <taxon>Burkholderiales</taxon>
        <taxon>Comamonadaceae</taxon>
        <taxon>Comamonas</taxon>
    </lineage>
</organism>
<accession>A0ABP7RU82</accession>
<sequence>MDMHAITAHVAIPQLLYRYGEAIDQGRLTQAAALFEHARILTGAPQPLDAQQLLALWRKLLILYPCGTPRTRHLITNPIVEVAPDGRTASARSCYTVLQAVDGFALQVIASGRYLDRFECVDGAWRFAERDYRQMDFVGDMSRHVQWPQRGEAS</sequence>
<evidence type="ECO:0000259" key="1">
    <source>
        <dbReference type="Pfam" id="PF13577"/>
    </source>
</evidence>
<evidence type="ECO:0000313" key="3">
    <source>
        <dbReference type="Proteomes" id="UP001501627"/>
    </source>
</evidence>